<dbReference type="EMBL" id="DQ079862">
    <property type="protein sequence ID" value="AAZ73199.1"/>
    <property type="molecule type" value="Genomic_DNA"/>
</dbReference>
<evidence type="ECO:0000313" key="1">
    <source>
        <dbReference type="EMBL" id="AAZ73199.1"/>
    </source>
</evidence>
<protein>
    <submittedName>
        <fullName evidence="1">Uncharacterized protein</fullName>
    </submittedName>
</protein>
<reference evidence="1" key="1">
    <citation type="submission" date="2005-05" db="EMBL/GenBank/DDBJ databases">
        <title>Characterization of the partial sequence of five putative urovirulence factors.</title>
        <authorList>
            <person name="Sorsa J."/>
            <person name="Messmer K."/>
            <person name="Feldmann F."/>
            <person name="Schubert S."/>
        </authorList>
    </citation>
    <scope>NUCLEOTIDE SEQUENCE</scope>
</reference>
<dbReference type="AlphaFoldDB" id="A8CFH9"/>
<name>A8CFH9_ECOLX</name>
<proteinExistence type="predicted"/>
<sequence>TEGSLAAVVTGGFQPLRHLATASLTMVSLPVTPGPPFPAISSRWCAELVMYEGRYQWWYLPFKRK</sequence>
<feature type="non-terminal residue" evidence="1">
    <location>
        <position position="1"/>
    </location>
</feature>
<organism evidence="1">
    <name type="scientific">Escherichia coli</name>
    <dbReference type="NCBI Taxonomy" id="562"/>
    <lineage>
        <taxon>Bacteria</taxon>
        <taxon>Pseudomonadati</taxon>
        <taxon>Pseudomonadota</taxon>
        <taxon>Gammaproteobacteria</taxon>
        <taxon>Enterobacterales</taxon>
        <taxon>Enterobacteriaceae</taxon>
        <taxon>Escherichia</taxon>
    </lineage>
</organism>
<accession>A8CFH9</accession>